<comment type="similarity">
    <text evidence="6">Belongs to the archaeal Rpo10/eukaryotic RPB10 RNA polymerase subunit family.</text>
</comment>
<keyword evidence="8" id="KW-1185">Reference proteome</keyword>
<accession>A0ABQ8UX56</accession>
<evidence type="ECO:0000256" key="2">
    <source>
        <dbReference type="ARBA" id="ARBA00022478"/>
    </source>
</evidence>
<dbReference type="PROSITE" id="PS01112">
    <property type="entry name" value="RNA_POL_N_8KD"/>
    <property type="match status" value="1"/>
</dbReference>
<comment type="caution">
    <text evidence="7">The sequence shown here is derived from an EMBL/GenBank/DDBJ whole genome shotgun (WGS) entry which is preliminary data.</text>
</comment>
<dbReference type="PANTHER" id="PTHR23431">
    <property type="entry name" value="DNA-DIRECTED RNA POLYMERASES I, II, AND III SUBUNIT RPABC5 FAMILY MEMBER"/>
    <property type="match status" value="1"/>
</dbReference>
<evidence type="ECO:0000313" key="7">
    <source>
        <dbReference type="EMBL" id="KAJ4462347.1"/>
    </source>
</evidence>
<dbReference type="GO" id="GO:0000428">
    <property type="term" value="C:DNA-directed RNA polymerase complex"/>
    <property type="evidence" value="ECO:0007669"/>
    <property type="project" value="UniProtKB-KW"/>
</dbReference>
<evidence type="ECO:0000256" key="3">
    <source>
        <dbReference type="ARBA" id="ARBA00022723"/>
    </source>
</evidence>
<dbReference type="HAMAP" id="MF_00250">
    <property type="entry name" value="RNApol_arch_Rpo10"/>
    <property type="match status" value="1"/>
</dbReference>
<reference evidence="7" key="1">
    <citation type="journal article" date="2022" name="bioRxiv">
        <title>Genomics of Preaxostyla Flagellates Illuminates Evolutionary Transitions and the Path Towards Mitochondrial Loss.</title>
        <authorList>
            <person name="Novak L.V.F."/>
            <person name="Treitli S.C."/>
            <person name="Pyrih J."/>
            <person name="Halakuc P."/>
            <person name="Pipaliya S.V."/>
            <person name="Vacek V."/>
            <person name="Brzon O."/>
            <person name="Soukal P."/>
            <person name="Eme L."/>
            <person name="Dacks J.B."/>
            <person name="Karnkowska A."/>
            <person name="Elias M."/>
            <person name="Hampl V."/>
        </authorList>
    </citation>
    <scope>NUCLEOTIDE SEQUENCE</scope>
    <source>
        <strain evidence="7">RCP-MX</strain>
    </source>
</reference>
<dbReference type="Gene3D" id="1.10.10.60">
    <property type="entry name" value="Homeodomain-like"/>
    <property type="match status" value="1"/>
</dbReference>
<dbReference type="PANTHER" id="PTHR23431:SF3">
    <property type="entry name" value="DNA-DIRECTED RNA POLYMERASES I, II, AND III SUBUNIT RPABC5"/>
    <property type="match status" value="1"/>
</dbReference>
<dbReference type="Pfam" id="PF01194">
    <property type="entry name" value="RNA_pol_N"/>
    <property type="match status" value="1"/>
</dbReference>
<evidence type="ECO:0000256" key="5">
    <source>
        <dbReference type="ARBA" id="ARBA00023163"/>
    </source>
</evidence>
<dbReference type="Proteomes" id="UP001141327">
    <property type="component" value="Unassembled WGS sequence"/>
</dbReference>
<dbReference type="InterPro" id="IPR000268">
    <property type="entry name" value="RPABC5/Rpb10"/>
</dbReference>
<dbReference type="SUPFAM" id="SSF46924">
    <property type="entry name" value="RNA polymerase subunit RPB10"/>
    <property type="match status" value="1"/>
</dbReference>
<keyword evidence="2 7" id="KW-0240">DNA-directed RNA polymerase</keyword>
<dbReference type="InterPro" id="IPR020789">
    <property type="entry name" value="RNA_pol_suN_Zn-BS"/>
</dbReference>
<gene>
    <name evidence="7" type="ORF">PAPYR_962</name>
</gene>
<keyword evidence="4" id="KW-0862">Zinc</keyword>
<organism evidence="7 8">
    <name type="scientific">Paratrimastix pyriformis</name>
    <dbReference type="NCBI Taxonomy" id="342808"/>
    <lineage>
        <taxon>Eukaryota</taxon>
        <taxon>Metamonada</taxon>
        <taxon>Preaxostyla</taxon>
        <taxon>Paratrimastigidae</taxon>
        <taxon>Paratrimastix</taxon>
    </lineage>
</organism>
<dbReference type="NCBIfam" id="NF003089">
    <property type="entry name" value="PRK04016.1"/>
    <property type="match status" value="1"/>
</dbReference>
<protein>
    <recommendedName>
        <fullName evidence="1">DNA-directed RNA polymerases I, II, and III subunit RPABC5</fullName>
    </recommendedName>
</protein>
<sequence>MIIPVRCFTCGKVIGNKWEAFTNLLQQDKSEGVALDELGLTRYCCRRMLLTHVDIIEKLLNYNLPPHLSILHSGSSSERHFLDSLSPPPPPHCAFLSPHFSCLPCESSQPFLRTAVLKSWRRAPALGLWGLRMESNLVPEGEEED</sequence>
<evidence type="ECO:0000256" key="6">
    <source>
        <dbReference type="ARBA" id="ARBA00025720"/>
    </source>
</evidence>
<dbReference type="EMBL" id="JAPMOS010000003">
    <property type="protein sequence ID" value="KAJ4462347.1"/>
    <property type="molecule type" value="Genomic_DNA"/>
</dbReference>
<evidence type="ECO:0000256" key="1">
    <source>
        <dbReference type="ARBA" id="ARBA00020813"/>
    </source>
</evidence>
<proteinExistence type="inferred from homology"/>
<name>A0ABQ8UX56_9EUKA</name>
<evidence type="ECO:0000313" key="8">
    <source>
        <dbReference type="Proteomes" id="UP001141327"/>
    </source>
</evidence>
<keyword evidence="5" id="KW-0804">Transcription</keyword>
<dbReference type="InterPro" id="IPR023580">
    <property type="entry name" value="RNA_pol_su_RPB10"/>
</dbReference>
<keyword evidence="3" id="KW-0479">Metal-binding</keyword>
<evidence type="ECO:0000256" key="4">
    <source>
        <dbReference type="ARBA" id="ARBA00022833"/>
    </source>
</evidence>